<feature type="non-terminal residue" evidence="4">
    <location>
        <position position="1"/>
    </location>
</feature>
<name>A0A8X7TJQ7_BRACI</name>
<dbReference type="InterPro" id="IPR003603">
    <property type="entry name" value="U2A'_phosphoprotein32A_C"/>
</dbReference>
<sequence>MAMVTEIATLEEKYIELCKKHGTVPNTSILSAFFEAEDKKSRNERCVMNLLVDRVMYDDYHPLLELCNEFNASEVEGIDLSVRSSCSLEDQYVLSLIRSVNQKLGVVDVHDCFGTSFWRDVFSQGLSCQVLNVRSLHFRKLNIVGEFSQLRTLVLDSNRVTGFGEGCFSCMPNLTCLSMCDTVVSDLWTASAALLKLPSLEVLQFQIWICCSESSSTPLKPQSSDENTFHESKEADFSGVFQQMDPEEDDLESHMELNAEEIMREKVRKGKMLDQTNDVGLKYISSKASPICSKKHYRIYMINSLPKLKVLDNLAIRKSDRDRATETYSENFEHLPYRRKNKESVVKVLERRERRSSRWKSQSSYTRSLCAARMGSSAWPLLHSIPFGRFQDESRSLSPRQFEYHPLDPSLMVYGTLDGEVVVLNHESGKILRYIPSHGAQSSILGLCWLKTCPSMVIAGSANGSLKLYDIQKRHPHLIQRPLTPLLLTSVHVNSTDKLFLASGYSKDVALYDIGSGTRLQVFADMHQEHINVVKFSNHSPSVFATSSFDKDVKLWDLRQEPSQPCYTASSTKGNVMVCFSPDDRYLLASAVDNEAALTVDGRVHLNFDIVPTGSSMNYTRSYYMNGNDYIISGSCDESMVR</sequence>
<feature type="repeat" description="WD" evidence="2">
    <location>
        <begin position="524"/>
        <end position="559"/>
    </location>
</feature>
<comment type="caution">
    <text evidence="4">The sequence shown here is derived from an EMBL/GenBank/DDBJ whole genome shotgun (WGS) entry which is preliminary data.</text>
</comment>
<dbReference type="GO" id="GO:0071493">
    <property type="term" value="P:cellular response to UV-B"/>
    <property type="evidence" value="ECO:0007669"/>
    <property type="project" value="InterPro"/>
</dbReference>
<dbReference type="InterPro" id="IPR001680">
    <property type="entry name" value="WD40_rpt"/>
</dbReference>
<keyword evidence="2" id="KW-0853">WD repeat</keyword>
<dbReference type="SMART" id="SM00446">
    <property type="entry name" value="LRRcap"/>
    <property type="match status" value="1"/>
</dbReference>
<dbReference type="Proteomes" id="UP000886595">
    <property type="component" value="Unassembled WGS sequence"/>
</dbReference>
<dbReference type="PANTHER" id="PTHR47201">
    <property type="entry name" value="BNAC09G30780D PROTEIN"/>
    <property type="match status" value="1"/>
</dbReference>
<dbReference type="Pfam" id="PF20919">
    <property type="entry name" value="DHU1_N"/>
    <property type="match status" value="1"/>
</dbReference>
<dbReference type="SUPFAM" id="SSF52058">
    <property type="entry name" value="L domain-like"/>
    <property type="match status" value="1"/>
</dbReference>
<dbReference type="Gene3D" id="2.130.10.10">
    <property type="entry name" value="YVTN repeat-like/Quinoprotein amine dehydrogenase"/>
    <property type="match status" value="1"/>
</dbReference>
<dbReference type="PROSITE" id="PS50294">
    <property type="entry name" value="WD_REPEATS_REGION"/>
    <property type="match status" value="1"/>
</dbReference>
<organism evidence="4 5">
    <name type="scientific">Brassica carinata</name>
    <name type="common">Ethiopian mustard</name>
    <name type="synonym">Abyssinian cabbage</name>
    <dbReference type="NCBI Taxonomy" id="52824"/>
    <lineage>
        <taxon>Eukaryota</taxon>
        <taxon>Viridiplantae</taxon>
        <taxon>Streptophyta</taxon>
        <taxon>Embryophyta</taxon>
        <taxon>Tracheophyta</taxon>
        <taxon>Spermatophyta</taxon>
        <taxon>Magnoliopsida</taxon>
        <taxon>eudicotyledons</taxon>
        <taxon>Gunneridae</taxon>
        <taxon>Pentapetalae</taxon>
        <taxon>rosids</taxon>
        <taxon>malvids</taxon>
        <taxon>Brassicales</taxon>
        <taxon>Brassicaceae</taxon>
        <taxon>Brassiceae</taxon>
        <taxon>Brassica</taxon>
    </lineage>
</organism>
<accession>A0A8X7TJQ7</accession>
<reference evidence="4 5" key="1">
    <citation type="submission" date="2020-02" db="EMBL/GenBank/DDBJ databases">
        <authorList>
            <person name="Ma Q."/>
            <person name="Huang Y."/>
            <person name="Song X."/>
            <person name="Pei D."/>
        </authorList>
    </citation>
    <scope>NUCLEOTIDE SEQUENCE [LARGE SCALE GENOMIC DNA]</scope>
    <source>
        <strain evidence="4">Sxm20200214</strain>
        <tissue evidence="4">Leaf</tissue>
    </source>
</reference>
<dbReference type="OrthoDB" id="20669at2759"/>
<dbReference type="PROSITE" id="PS50082">
    <property type="entry name" value="WD_REPEATS_2"/>
    <property type="match status" value="1"/>
</dbReference>
<keyword evidence="5" id="KW-1185">Reference proteome</keyword>
<dbReference type="EMBL" id="JAAMPC010000096">
    <property type="protein sequence ID" value="KAG2244244.1"/>
    <property type="molecule type" value="Genomic_DNA"/>
</dbReference>
<dbReference type="SMART" id="SM00320">
    <property type="entry name" value="WD40"/>
    <property type="match status" value="4"/>
</dbReference>
<keyword evidence="1" id="KW-0677">Repeat</keyword>
<protein>
    <recommendedName>
        <fullName evidence="3">U2A'/phosphoprotein 32 family A C-terminal domain-containing protein</fullName>
    </recommendedName>
</protein>
<dbReference type="InterPro" id="IPR036322">
    <property type="entry name" value="WD40_repeat_dom_sf"/>
</dbReference>
<evidence type="ECO:0000256" key="1">
    <source>
        <dbReference type="ARBA" id="ARBA00022737"/>
    </source>
</evidence>
<dbReference type="InterPro" id="IPR032675">
    <property type="entry name" value="LRR_dom_sf"/>
</dbReference>
<evidence type="ECO:0000259" key="3">
    <source>
        <dbReference type="SMART" id="SM00446"/>
    </source>
</evidence>
<dbReference type="InterPro" id="IPR046377">
    <property type="entry name" value="DHU1"/>
</dbReference>
<dbReference type="Gene3D" id="3.80.10.10">
    <property type="entry name" value="Ribonuclease Inhibitor"/>
    <property type="match status" value="2"/>
</dbReference>
<evidence type="ECO:0000256" key="2">
    <source>
        <dbReference type="PROSITE-ProRule" id="PRU00221"/>
    </source>
</evidence>
<dbReference type="Pfam" id="PF00400">
    <property type="entry name" value="WD40"/>
    <property type="match status" value="1"/>
</dbReference>
<dbReference type="InterPro" id="IPR015943">
    <property type="entry name" value="WD40/YVTN_repeat-like_dom_sf"/>
</dbReference>
<proteinExistence type="predicted"/>
<gene>
    <name evidence="4" type="ORF">Bca52824_093908</name>
</gene>
<evidence type="ECO:0000313" key="5">
    <source>
        <dbReference type="Proteomes" id="UP000886595"/>
    </source>
</evidence>
<feature type="domain" description="U2A'/phosphoprotein 32 family A C-terminal" evidence="3">
    <location>
        <begin position="294"/>
        <end position="312"/>
    </location>
</feature>
<dbReference type="AlphaFoldDB" id="A0A8X7TJQ7"/>
<dbReference type="GO" id="GO:0080008">
    <property type="term" value="C:Cul4-RING E3 ubiquitin ligase complex"/>
    <property type="evidence" value="ECO:0007669"/>
    <property type="project" value="InterPro"/>
</dbReference>
<dbReference type="InterPro" id="IPR048514">
    <property type="entry name" value="DHU1_N"/>
</dbReference>
<dbReference type="SUPFAM" id="SSF50978">
    <property type="entry name" value="WD40 repeat-like"/>
    <property type="match status" value="1"/>
</dbReference>
<dbReference type="PANTHER" id="PTHR47201:SF1">
    <property type="entry name" value="PROTEIN DWD HYPERSENSITIVE TO UV-B 1"/>
    <property type="match status" value="1"/>
</dbReference>
<evidence type="ECO:0000313" key="4">
    <source>
        <dbReference type="EMBL" id="KAG2244244.1"/>
    </source>
</evidence>